<dbReference type="PRINTS" id="PR00943">
    <property type="entry name" value="CUATPASE"/>
</dbReference>
<name>A0ABT0NB21_9GAMM</name>
<keyword evidence="14 20" id="KW-1133">Transmembrane helix</keyword>
<dbReference type="InterPro" id="IPR036163">
    <property type="entry name" value="HMA_dom_sf"/>
</dbReference>
<evidence type="ECO:0000256" key="7">
    <source>
        <dbReference type="ARBA" id="ARBA00022553"/>
    </source>
</evidence>
<keyword evidence="10 20" id="KW-0547">Nucleotide-binding</keyword>
<dbReference type="SUPFAM" id="SSF81665">
    <property type="entry name" value="Calcium ATPase, transmembrane domain M"/>
    <property type="match status" value="1"/>
</dbReference>
<evidence type="ECO:0000256" key="5">
    <source>
        <dbReference type="ARBA" id="ARBA00022448"/>
    </source>
</evidence>
<feature type="transmembrane region" description="Helical" evidence="20">
    <location>
        <begin position="890"/>
        <end position="911"/>
    </location>
</feature>
<dbReference type="InterPro" id="IPR018303">
    <property type="entry name" value="ATPase_P-typ_P_site"/>
</dbReference>
<feature type="transmembrane region" description="Helical" evidence="20">
    <location>
        <begin position="269"/>
        <end position="285"/>
    </location>
</feature>
<dbReference type="Pfam" id="PF00702">
    <property type="entry name" value="Hydrolase"/>
    <property type="match status" value="1"/>
</dbReference>
<dbReference type="PANTHER" id="PTHR43520">
    <property type="entry name" value="ATP7, ISOFORM B"/>
    <property type="match status" value="1"/>
</dbReference>
<keyword evidence="12 20" id="KW-0067">ATP-binding</keyword>
<dbReference type="SFLD" id="SFLDS00003">
    <property type="entry name" value="Haloacid_Dehalogenase"/>
    <property type="match status" value="1"/>
</dbReference>
<keyword evidence="6 20" id="KW-1003">Cell membrane</keyword>
<feature type="transmembrane region" description="Helical" evidence="20">
    <location>
        <begin position="297"/>
        <end position="315"/>
    </location>
</feature>
<dbReference type="InterPro" id="IPR044492">
    <property type="entry name" value="P_typ_ATPase_HD_dom"/>
</dbReference>
<dbReference type="CDD" id="cd00371">
    <property type="entry name" value="HMA"/>
    <property type="match status" value="2"/>
</dbReference>
<dbReference type="Gene3D" id="3.40.1110.10">
    <property type="entry name" value="Calcium-transporting ATPase, cytoplasmic domain N"/>
    <property type="match status" value="1"/>
</dbReference>
<keyword evidence="16" id="KW-0406">Ion transport</keyword>
<dbReference type="InterPro" id="IPR023299">
    <property type="entry name" value="ATPase_P-typ_cyto_dom_N"/>
</dbReference>
<dbReference type="EC" id="7.2.2.8" evidence="3"/>
<comment type="caution">
    <text evidence="23">The sequence shown here is derived from an EMBL/GenBank/DDBJ whole genome shotgun (WGS) entry which is preliminary data.</text>
</comment>
<evidence type="ECO:0000256" key="8">
    <source>
        <dbReference type="ARBA" id="ARBA00022692"/>
    </source>
</evidence>
<dbReference type="InterPro" id="IPR023214">
    <property type="entry name" value="HAD_sf"/>
</dbReference>
<keyword evidence="8 20" id="KW-0812">Transmembrane</keyword>
<keyword evidence="13" id="KW-1278">Translocase</keyword>
<dbReference type="NCBIfam" id="TIGR01525">
    <property type="entry name" value="ATPase-IB_hvy"/>
    <property type="match status" value="1"/>
</dbReference>
<evidence type="ECO:0000256" key="10">
    <source>
        <dbReference type="ARBA" id="ARBA00022741"/>
    </source>
</evidence>
<keyword evidence="17 20" id="KW-0472">Membrane</keyword>
<protein>
    <recommendedName>
        <fullName evidence="4">Copper-exporting P-type ATPase</fullName>
        <ecNumber evidence="3">7.2.2.8</ecNumber>
    </recommendedName>
    <alternativeName>
        <fullName evidence="18">Copper-exporting P-type ATPase A</fullName>
    </alternativeName>
    <alternativeName>
        <fullName evidence="19">Cu(+)-exporting ATPase</fullName>
    </alternativeName>
</protein>
<evidence type="ECO:0000313" key="24">
    <source>
        <dbReference type="Proteomes" id="UP001202831"/>
    </source>
</evidence>
<dbReference type="Gene3D" id="2.70.150.10">
    <property type="entry name" value="Calcium-transporting ATPase, cytoplasmic transduction domain A"/>
    <property type="match status" value="1"/>
</dbReference>
<sequence length="920" mass="96894">MDKSSLAPANNAVSQFHISNMNCGSCVRKITALFPTESESESESLAFDLPAKTLSYSGELAADSVLATLIDAGYQAELVLPEKQLPVIELTITNMRCGGCARRIRELFEPLANVTAETDVATKRLTIRGDMSKGEVKARLAIGGYDFAPVTDAVTEQVAVQTEADTALATQVDKVQSQTAMADAMTFYVPDMSCASCVAKIEKAFDAGTAVVNLADKQVQVAAGISSEKAIALIAGAGYRAELVVDARKAAEQKQLSDKKEYRTRIKEAVLGLGLGIPLMIWGLAGGEMMINSPELQIGWGIVGIITGFLLVTTGKHFYQGMWRALKVGSSNMDTLIVLGTTTAWLYSMLVVLFPQWFPASTRHVYFEASVMILGLINLGHALELRARGKTSEAVQKLIGMQSTTAIKVTEQGDEEVEISSLVIGDRLRLKPGARVALDGIVESGSSALDESMLTGEPVPVMKQAGDNLSAGTVNGNGAIIYQVTALAKDTKLAKIIALVQQAQTSKMPIGRLTDKIAAYFVPAVVLIALISSLIWYLVGPAPALSHALVVLTSVLIIACPCALGLATPMSIMVSVGRAAQMGVLVKNGEALQTASKVDTVVLDKTGTVTLGKPDVTEIEVLTHDEELDQNHLMQAIGSLEQHSEHPLASAMVAKAKALSLVMQEPESFDNYQGRGITGKLNGNSWAIGNTKLMTEQGVSGLSQVDELLEGWAAQGKTPVYIARNGVLVGVIAISDPIKPDAAQAIARLKANGIKVVMLTGDNEKTAKAVAAQVGIEDVVANVLPDEKQAEVLRLKAEGRIVAMVGDGINDAPALVSADVGIAMGSGTEVAIESADFTLLSHQLTTLGDALALSRATMGNIKQNLFGAFIYNTLGIPVAAGVLFPLTGILLSPVVAGAAMALSSLTVVTNANRLKVVKLK</sequence>
<evidence type="ECO:0000256" key="4">
    <source>
        <dbReference type="ARBA" id="ARBA00015102"/>
    </source>
</evidence>
<evidence type="ECO:0000256" key="9">
    <source>
        <dbReference type="ARBA" id="ARBA00022723"/>
    </source>
</evidence>
<evidence type="ECO:0000259" key="22">
    <source>
        <dbReference type="Pfam" id="PF00403"/>
    </source>
</evidence>
<dbReference type="InterPro" id="IPR001757">
    <property type="entry name" value="P_typ_ATPase"/>
</dbReference>
<feature type="transmembrane region" description="Helical" evidence="20">
    <location>
        <begin position="865"/>
        <end position="884"/>
    </location>
</feature>
<feature type="transmembrane region" description="Helical" evidence="20">
    <location>
        <begin position="517"/>
        <end position="539"/>
    </location>
</feature>
<dbReference type="Proteomes" id="UP001202831">
    <property type="component" value="Unassembled WGS sequence"/>
</dbReference>
<dbReference type="RefSeq" id="WP_249250147.1">
    <property type="nucleotide sequence ID" value="NZ_JAKIKT010000007.1"/>
</dbReference>
<keyword evidence="11" id="KW-0187">Copper transport</keyword>
<comment type="similarity">
    <text evidence="2 20">Belongs to the cation transport ATPase (P-type) (TC 3.A.3) family. Type IB subfamily.</text>
</comment>
<evidence type="ECO:0000256" key="3">
    <source>
        <dbReference type="ARBA" id="ARBA00012517"/>
    </source>
</evidence>
<reference evidence="23 24" key="1">
    <citation type="submission" date="2022-01" db="EMBL/GenBank/DDBJ databases">
        <title>Whole genome-based taxonomy of the Shewanellaceae.</title>
        <authorList>
            <person name="Martin-Rodriguez A.J."/>
        </authorList>
    </citation>
    <scope>NUCLEOTIDE SEQUENCE [LARGE SCALE GENOMIC DNA]</scope>
    <source>
        <strain evidence="23 24">DSM 21332</strain>
    </source>
</reference>
<keyword evidence="5" id="KW-0813">Transport</keyword>
<comment type="subcellular location">
    <subcellularLocation>
        <location evidence="1">Cell membrane</location>
        <topology evidence="1">Multi-pass membrane protein</topology>
    </subcellularLocation>
</comment>
<dbReference type="Gene3D" id="3.30.70.100">
    <property type="match status" value="3"/>
</dbReference>
<feature type="domain" description="HMA" evidence="22">
    <location>
        <begin position="90"/>
        <end position="141"/>
    </location>
</feature>
<evidence type="ECO:0000256" key="17">
    <source>
        <dbReference type="ARBA" id="ARBA00023136"/>
    </source>
</evidence>
<dbReference type="NCBIfam" id="TIGR01494">
    <property type="entry name" value="ATPase_P-type"/>
    <property type="match status" value="1"/>
</dbReference>
<feature type="transmembrane region" description="Helical" evidence="20">
    <location>
        <begin position="545"/>
        <end position="568"/>
    </location>
</feature>
<dbReference type="InterPro" id="IPR027256">
    <property type="entry name" value="P-typ_ATPase_IB"/>
</dbReference>
<dbReference type="InterPro" id="IPR059000">
    <property type="entry name" value="ATPase_P-type_domA"/>
</dbReference>
<feature type="domain" description="P-type ATPase A" evidence="21">
    <location>
        <begin position="401"/>
        <end position="501"/>
    </location>
</feature>
<evidence type="ECO:0000256" key="19">
    <source>
        <dbReference type="ARBA" id="ARBA00033239"/>
    </source>
</evidence>
<dbReference type="NCBIfam" id="TIGR01511">
    <property type="entry name" value="ATPase-IB1_Cu"/>
    <property type="match status" value="1"/>
</dbReference>
<evidence type="ECO:0000256" key="2">
    <source>
        <dbReference type="ARBA" id="ARBA00006024"/>
    </source>
</evidence>
<dbReference type="EMBL" id="JAKIKT010000007">
    <property type="protein sequence ID" value="MCL2915557.1"/>
    <property type="molecule type" value="Genomic_DNA"/>
</dbReference>
<evidence type="ECO:0000256" key="11">
    <source>
        <dbReference type="ARBA" id="ARBA00022796"/>
    </source>
</evidence>
<dbReference type="SFLD" id="SFLDF00027">
    <property type="entry name" value="p-type_atpase"/>
    <property type="match status" value="1"/>
</dbReference>
<keyword evidence="24" id="KW-1185">Reference proteome</keyword>
<dbReference type="PROSITE" id="PS00154">
    <property type="entry name" value="ATPASE_E1_E2"/>
    <property type="match status" value="1"/>
</dbReference>
<dbReference type="CDD" id="cd02094">
    <property type="entry name" value="P-type_ATPase_Cu-like"/>
    <property type="match status" value="1"/>
</dbReference>
<dbReference type="SUPFAM" id="SSF56784">
    <property type="entry name" value="HAD-like"/>
    <property type="match status" value="1"/>
</dbReference>
<feature type="transmembrane region" description="Helical" evidence="20">
    <location>
        <begin position="364"/>
        <end position="383"/>
    </location>
</feature>
<dbReference type="Pfam" id="PF00122">
    <property type="entry name" value="E1-E2_ATPase"/>
    <property type="match status" value="1"/>
</dbReference>
<dbReference type="InterPro" id="IPR006121">
    <property type="entry name" value="HMA_dom"/>
</dbReference>
<evidence type="ECO:0000256" key="15">
    <source>
        <dbReference type="ARBA" id="ARBA00023008"/>
    </source>
</evidence>
<evidence type="ECO:0000256" key="13">
    <source>
        <dbReference type="ARBA" id="ARBA00022967"/>
    </source>
</evidence>
<evidence type="ECO:0000256" key="20">
    <source>
        <dbReference type="RuleBase" id="RU362081"/>
    </source>
</evidence>
<dbReference type="SFLD" id="SFLDG00002">
    <property type="entry name" value="C1.7:_P-type_atpase_like"/>
    <property type="match status" value="1"/>
</dbReference>
<evidence type="ECO:0000256" key="16">
    <source>
        <dbReference type="ARBA" id="ARBA00023065"/>
    </source>
</evidence>
<evidence type="ECO:0000313" key="23">
    <source>
        <dbReference type="EMBL" id="MCL2915557.1"/>
    </source>
</evidence>
<dbReference type="Pfam" id="PF00403">
    <property type="entry name" value="HMA"/>
    <property type="match status" value="2"/>
</dbReference>
<dbReference type="Gene3D" id="3.40.50.1000">
    <property type="entry name" value="HAD superfamily/HAD-like"/>
    <property type="match status" value="1"/>
</dbReference>
<dbReference type="PANTHER" id="PTHR43520:SF6">
    <property type="entry name" value="COPPER-EXPORTING P-TYPE ATPASE"/>
    <property type="match status" value="1"/>
</dbReference>
<evidence type="ECO:0000256" key="18">
    <source>
        <dbReference type="ARBA" id="ARBA00029719"/>
    </source>
</evidence>
<evidence type="ECO:0000259" key="21">
    <source>
        <dbReference type="Pfam" id="PF00122"/>
    </source>
</evidence>
<feature type="transmembrane region" description="Helical" evidence="20">
    <location>
        <begin position="336"/>
        <end position="358"/>
    </location>
</feature>
<proteinExistence type="inferred from homology"/>
<feature type="domain" description="HMA" evidence="22">
    <location>
        <begin position="186"/>
        <end position="239"/>
    </location>
</feature>
<keyword evidence="7" id="KW-0597">Phosphoprotein</keyword>
<dbReference type="InterPro" id="IPR008250">
    <property type="entry name" value="ATPase_P-typ_transduc_dom_A_sf"/>
</dbReference>
<evidence type="ECO:0000256" key="12">
    <source>
        <dbReference type="ARBA" id="ARBA00022840"/>
    </source>
</evidence>
<evidence type="ECO:0000256" key="6">
    <source>
        <dbReference type="ARBA" id="ARBA00022475"/>
    </source>
</evidence>
<organism evidence="23 24">
    <name type="scientific">Shewanella corallii</name>
    <dbReference type="NCBI Taxonomy" id="560080"/>
    <lineage>
        <taxon>Bacteria</taxon>
        <taxon>Pseudomonadati</taxon>
        <taxon>Pseudomonadota</taxon>
        <taxon>Gammaproteobacteria</taxon>
        <taxon>Alteromonadales</taxon>
        <taxon>Shewanellaceae</taxon>
        <taxon>Shewanella</taxon>
    </lineage>
</organism>
<gene>
    <name evidence="23" type="ORF">L2725_17520</name>
</gene>
<evidence type="ECO:0000256" key="1">
    <source>
        <dbReference type="ARBA" id="ARBA00004651"/>
    </source>
</evidence>
<keyword evidence="15" id="KW-0186">Copper</keyword>
<keyword evidence="9 20" id="KW-0479">Metal-binding</keyword>
<evidence type="ECO:0000256" key="14">
    <source>
        <dbReference type="ARBA" id="ARBA00022989"/>
    </source>
</evidence>
<dbReference type="PRINTS" id="PR00119">
    <property type="entry name" value="CATATPASE"/>
</dbReference>
<dbReference type="PROSITE" id="PS01229">
    <property type="entry name" value="COF_2"/>
    <property type="match status" value="1"/>
</dbReference>
<dbReference type="SUPFAM" id="SSF55008">
    <property type="entry name" value="HMA, heavy metal-associated domain"/>
    <property type="match status" value="3"/>
</dbReference>
<dbReference type="InterPro" id="IPR023298">
    <property type="entry name" value="ATPase_P-typ_TM_dom_sf"/>
</dbReference>
<accession>A0ABT0NB21</accession>
<dbReference type="SUPFAM" id="SSF81653">
    <property type="entry name" value="Calcium ATPase, transduction domain A"/>
    <property type="match status" value="1"/>
</dbReference>
<dbReference type="InterPro" id="IPR036412">
    <property type="entry name" value="HAD-like_sf"/>
</dbReference>